<evidence type="ECO:0000313" key="2">
    <source>
        <dbReference type="Proteomes" id="UP000239939"/>
    </source>
</evidence>
<gene>
    <name evidence="1" type="ORF">XpopCFBP1817_19825</name>
</gene>
<sequence>ASVTIEGGNITVACPGTITVHASKKSFAVAFIGKATIEAFCCKRSSGSLQVIPRGQSSSRND</sequence>
<comment type="caution">
    <text evidence="1">The sequence shown here is derived from an EMBL/GenBank/DDBJ whole genome shotgun (WGS) entry which is preliminary data.</text>
</comment>
<organism evidence="1 2">
    <name type="scientific">Xanthomonas populi</name>
    <dbReference type="NCBI Taxonomy" id="53414"/>
    <lineage>
        <taxon>Bacteria</taxon>
        <taxon>Pseudomonadati</taxon>
        <taxon>Pseudomonadota</taxon>
        <taxon>Gammaproteobacteria</taxon>
        <taxon>Lysobacterales</taxon>
        <taxon>Lysobacteraceae</taxon>
        <taxon>Xanthomonas</taxon>
    </lineage>
</organism>
<accession>A0A2S7E6L7</accession>
<keyword evidence="2" id="KW-1185">Reference proteome</keyword>
<protein>
    <recommendedName>
        <fullName evidence="3">DUF2345 domain-containing protein</fullName>
    </recommendedName>
</protein>
<dbReference type="AlphaFoldDB" id="A0A2S7E6L7"/>
<evidence type="ECO:0000313" key="1">
    <source>
        <dbReference type="EMBL" id="PPU85785.1"/>
    </source>
</evidence>
<reference evidence="2" key="1">
    <citation type="submission" date="2016-08" db="EMBL/GenBank/DDBJ databases">
        <authorList>
            <person name="Merda D."/>
            <person name="Briand M."/>
            <person name="Taghouti G."/>
            <person name="Carrere S."/>
            <person name="Gouzy J."/>
            <person name="Portier P."/>
            <person name="Jacques M.-A."/>
            <person name="Fischer-Le Saux M."/>
        </authorList>
    </citation>
    <scope>NUCLEOTIDE SEQUENCE [LARGE SCALE GENOMIC DNA]</scope>
    <source>
        <strain evidence="2">CFBP1817</strain>
    </source>
</reference>
<dbReference type="Proteomes" id="UP000239939">
    <property type="component" value="Unassembled WGS sequence"/>
</dbReference>
<proteinExistence type="predicted"/>
<feature type="non-terminal residue" evidence="1">
    <location>
        <position position="1"/>
    </location>
</feature>
<evidence type="ECO:0008006" key="3">
    <source>
        <dbReference type="Google" id="ProtNLM"/>
    </source>
</evidence>
<dbReference type="EMBL" id="MDEJ01000229">
    <property type="protein sequence ID" value="PPU85785.1"/>
    <property type="molecule type" value="Genomic_DNA"/>
</dbReference>
<name>A0A2S7E6L7_9XANT</name>